<reference evidence="1 2" key="1">
    <citation type="submission" date="2020-02" db="EMBL/GenBank/DDBJ databases">
        <title>Streptomyces malaysiensis DSM14702 (JHCC583434, PFL_A843) Genome sequencing and assembly.</title>
        <authorList>
            <person name="Samborskyy M."/>
        </authorList>
    </citation>
    <scope>NUCLEOTIDE SEQUENCE [LARGE SCALE GENOMIC DNA]</scope>
    <source>
        <strain evidence="1 2">DSM 14702</strain>
    </source>
</reference>
<dbReference type="EMBL" id="JAALLH010000001">
    <property type="protein sequence ID" value="NIY68071.1"/>
    <property type="molecule type" value="Genomic_DNA"/>
</dbReference>
<evidence type="ECO:0000313" key="2">
    <source>
        <dbReference type="Proteomes" id="UP000536624"/>
    </source>
</evidence>
<accession>A0A7X5X7H8</accession>
<dbReference type="AlphaFoldDB" id="A0A7X5X7H8"/>
<dbReference type="GO" id="GO:0016787">
    <property type="term" value="F:hydrolase activity"/>
    <property type="evidence" value="ECO:0007669"/>
    <property type="project" value="UniProtKB-KW"/>
</dbReference>
<keyword evidence="1" id="KW-0378">Hydrolase</keyword>
<proteinExistence type="predicted"/>
<comment type="caution">
    <text evidence="1">The sequence shown here is derived from an EMBL/GenBank/DDBJ whole genome shotgun (WGS) entry which is preliminary data.</text>
</comment>
<gene>
    <name evidence="1" type="ORF">SMALB_6152</name>
</gene>
<dbReference type="Proteomes" id="UP000536624">
    <property type="component" value="Unassembled WGS sequence"/>
</dbReference>
<organism evidence="1 2">
    <name type="scientific">Streptomyces malaysiensis</name>
    <dbReference type="NCBI Taxonomy" id="92644"/>
    <lineage>
        <taxon>Bacteria</taxon>
        <taxon>Bacillati</taxon>
        <taxon>Actinomycetota</taxon>
        <taxon>Actinomycetes</taxon>
        <taxon>Kitasatosporales</taxon>
        <taxon>Streptomycetaceae</taxon>
        <taxon>Streptomyces</taxon>
        <taxon>Streptomyces violaceusniger group</taxon>
    </lineage>
</organism>
<evidence type="ECO:0000313" key="1">
    <source>
        <dbReference type="EMBL" id="NIY68071.1"/>
    </source>
</evidence>
<sequence>MSLLYRTVSDHGRVGLCMHRGRCPVISVAAVVVDEYDRVLMRQVSRELRLLDTHPRSNDPSLRAAALREISAFLVSDAVWPLPTCEDVPVAVVASIVGAHPLNRAEYKFVYPFGASSKDLPHTAQGVREAHWMAVRHVHPDSLQERLKSALRVQSPFETHYNSHPG</sequence>
<name>A0A7X5X7H8_STRMQ</name>
<protein>
    <submittedName>
        <fullName evidence="1">Metal dependent phosphohydrolase</fullName>
    </submittedName>
</protein>